<keyword evidence="5" id="KW-0653">Protein transport</keyword>
<dbReference type="Proteomes" id="UP000225706">
    <property type="component" value="Unassembled WGS sequence"/>
</dbReference>
<evidence type="ECO:0000256" key="2">
    <source>
        <dbReference type="ARBA" id="ARBA00007603"/>
    </source>
</evidence>
<feature type="compositionally biased region" description="Polar residues" evidence="10">
    <location>
        <begin position="1362"/>
        <end position="1377"/>
    </location>
</feature>
<protein>
    <recommendedName>
        <fullName evidence="3">Conserved oligomeric Golgi complex subunit 2</fullName>
    </recommendedName>
    <alternativeName>
        <fullName evidence="8">Component of oligomeric Golgi complex 2</fullName>
    </alternativeName>
</protein>
<keyword evidence="9" id="KW-0175">Coiled coil</keyword>
<dbReference type="InterPro" id="IPR024603">
    <property type="entry name" value="COG_complex_COG2_C"/>
</dbReference>
<keyword evidence="6" id="KW-0333">Golgi apparatus</keyword>
<reference evidence="14" key="1">
    <citation type="journal article" date="2017" name="bioRxiv">
        <title>Comparative analysis of the genomes of Stylophora pistillata and Acropora digitifera provides evidence for extensive differences between species of corals.</title>
        <authorList>
            <person name="Voolstra C.R."/>
            <person name="Li Y."/>
            <person name="Liew Y.J."/>
            <person name="Baumgarten S."/>
            <person name="Zoccola D."/>
            <person name="Flot J.-F."/>
            <person name="Tambutte S."/>
            <person name="Allemand D."/>
            <person name="Aranda M."/>
        </authorList>
    </citation>
    <scope>NUCLEOTIDE SEQUENCE [LARGE SCALE GENOMIC DNA]</scope>
</reference>
<feature type="region of interest" description="Disordered" evidence="10">
    <location>
        <begin position="633"/>
        <end position="659"/>
    </location>
</feature>
<comment type="similarity">
    <text evidence="2">Belongs to the COG2 family.</text>
</comment>
<dbReference type="GO" id="GO:0007030">
    <property type="term" value="P:Golgi organization"/>
    <property type="evidence" value="ECO:0007669"/>
    <property type="project" value="InterPro"/>
</dbReference>
<proteinExistence type="inferred from homology"/>
<feature type="coiled-coil region" evidence="9">
    <location>
        <begin position="1155"/>
        <end position="1182"/>
    </location>
</feature>
<comment type="subcellular location">
    <subcellularLocation>
        <location evidence="1">Golgi apparatus membrane</location>
        <topology evidence="1">Peripheral membrane protein</topology>
    </subcellularLocation>
</comment>
<dbReference type="OrthoDB" id="5962744at2759"/>
<feature type="region of interest" description="Disordered" evidence="10">
    <location>
        <begin position="1283"/>
        <end position="1322"/>
    </location>
</feature>
<dbReference type="Pfam" id="PF12022">
    <property type="entry name" value="COG2_C"/>
    <property type="match status" value="1"/>
</dbReference>
<dbReference type="GO" id="GO:0000139">
    <property type="term" value="C:Golgi membrane"/>
    <property type="evidence" value="ECO:0007669"/>
    <property type="project" value="UniProtKB-SubCell"/>
</dbReference>
<evidence type="ECO:0000256" key="5">
    <source>
        <dbReference type="ARBA" id="ARBA00022927"/>
    </source>
</evidence>
<keyword evidence="14" id="KW-1185">Reference proteome</keyword>
<organism evidence="13 14">
    <name type="scientific">Stylophora pistillata</name>
    <name type="common">Smooth cauliflower coral</name>
    <dbReference type="NCBI Taxonomy" id="50429"/>
    <lineage>
        <taxon>Eukaryota</taxon>
        <taxon>Metazoa</taxon>
        <taxon>Cnidaria</taxon>
        <taxon>Anthozoa</taxon>
        <taxon>Hexacorallia</taxon>
        <taxon>Scleractinia</taxon>
        <taxon>Astrocoeniina</taxon>
        <taxon>Pocilloporidae</taxon>
        <taxon>Stylophora</taxon>
    </lineage>
</organism>
<evidence type="ECO:0000256" key="3">
    <source>
        <dbReference type="ARBA" id="ARBA00020977"/>
    </source>
</evidence>
<dbReference type="GO" id="GO:0015031">
    <property type="term" value="P:protein transport"/>
    <property type="evidence" value="ECO:0007669"/>
    <property type="project" value="UniProtKB-KW"/>
</dbReference>
<sequence length="1377" mass="157449">MKESFSVDSFVGNCKGSVPLEVVKSNLDEYLKALKHALIELINEDYADFVNLSTNLVGMDKNIASLSVPLGQLKEEVLLIKSDLDGTIHAIENKLDERALLRQTKTCMQHLLNITKSLEKIERLLQGSGLSQEVTAKESEGEDDSHLIERVASEFNQLQFYVTQSQGHPLVESIRGRIAAITSTLQKKLEAAFQEGLQTGELNLLSRVLRTYAIIDKTRDAELLFREVTVKPYMSEVIDEKMLTADPSQGLYNVYNKVLEFVPKHCAQMMNITSGRFVASDVEMFGEQRAGIRGFDFLVNAVWPEVVGLIEARFGSIFAPGNPDVFHQKYMTTIWFINKFEGLCGSKVSVQRLRSHPSFTAFMARWSLPVYFQIRFQEMVTKFENSLQLTQDNAKDILSDSTVFLTSAVSVLWWCIERCWQDSVYIQALCHRFWKITLQLLSRLSVWIKEDISSLKAVNISDGDTKQGPGEESTLYLVHLLSDLNTLLTKVPEFFRQDILPKLRQTNIQDTELLSEAILESCGALQQMVPTLEAQIVSQVVNRASQGLEAVKNIPRLYRRTNKEAPSKSSQFVSSVLKPVREFLVQTQPLIEQQQRQAWAATILQTLLVKYHAITGDVLTSIKRTEDSLMRLKRSRKQTGPGASGQAVNQESQSPMSDDDKIRLQFSLDTEEFGRALRELGVEENRIPAYTELLNTLDLTLIDFKKGPKEKPTVEETTVPLIHSARGRNEKLYQKLACEPGSTEQYRVLKEFLSLTREIMADEGKKDMSIVEHNVLEVYEVEDGALQECMMFVKKLSETSLRELETERNNLNDLLAEAEKEVNKLKTSLKTANGNVEELTSSVKAEKEKRLKVEDLLETVQATVDELKIELSRSNDSVVELQKIGQEKTRALTEANEVIAEITEEKKALLEEITKLQHLRSQDEEDTNAIHLRLLKEQEKILALEEKHDEEVTQLNQELNEVQSYLTTLKEQTAAEVAQLKQKLDLEQKMNESLSNEADSCVDDIKKQLVKVSRENEEMQACKTSLSERLNTAEEEILILRRKLNEEKQRREELYQHDKAHLEETNNHLEKKISENEILRAEKEEIEKKLLSLEGEKEELLSRTKMMEESMEATRGEILSLQEELEASKTPHKVPTDHDQTEEAADSWANRVEEAEDWEQKYRELEIEQEALQKQFTQVRKHRNRVLRENGGLRRQMSMAATQLAVTNQKFQRQLQHFRTQLNMAEHLYREKMLECSILEVQLKHLLKSSNSSQQGYDYTNSNSEDQTREYINRAINFGRRHDFSVSRPVQRSRDDNMRHVQHAGRQQHPFKNQTQQKPVPPTQLDIQQVEGIAVDGGANGVEEECNSPDNCTPEYIEEPVESSSYPETSAPTDSAA</sequence>
<keyword evidence="7" id="KW-0472">Membrane</keyword>
<evidence type="ECO:0000259" key="11">
    <source>
        <dbReference type="Pfam" id="PF06148"/>
    </source>
</evidence>
<gene>
    <name evidence="13" type="primary">COG2</name>
    <name evidence="13" type="ORF">AWC38_SpisGene9934</name>
</gene>
<dbReference type="EMBL" id="LSMT01000151">
    <property type="protein sequence ID" value="PFX25432.1"/>
    <property type="molecule type" value="Genomic_DNA"/>
</dbReference>
<feature type="domain" description="Conserved oligomeric Golgi complex subunit 2 N-terminal" evidence="11">
    <location>
        <begin position="2"/>
        <end position="66"/>
    </location>
</feature>
<feature type="region of interest" description="Disordered" evidence="10">
    <location>
        <begin position="1338"/>
        <end position="1377"/>
    </location>
</feature>
<evidence type="ECO:0000256" key="7">
    <source>
        <dbReference type="ARBA" id="ARBA00023136"/>
    </source>
</evidence>
<feature type="domain" description="COG complex component COG2 C-terminal" evidence="12">
    <location>
        <begin position="365"/>
        <end position="669"/>
    </location>
</feature>
<evidence type="ECO:0000313" key="13">
    <source>
        <dbReference type="EMBL" id="PFX25432.1"/>
    </source>
</evidence>
<comment type="caution">
    <text evidence="13">The sequence shown here is derived from an EMBL/GenBank/DDBJ whole genome shotgun (WGS) entry which is preliminary data.</text>
</comment>
<dbReference type="Pfam" id="PF06148">
    <property type="entry name" value="COG2_N"/>
    <property type="match status" value="1"/>
</dbReference>
<feature type="coiled-coil region" evidence="9">
    <location>
        <begin position="794"/>
        <end position="1103"/>
    </location>
</feature>
<dbReference type="GO" id="GO:0006891">
    <property type="term" value="P:intra-Golgi vesicle-mediated transport"/>
    <property type="evidence" value="ECO:0007669"/>
    <property type="project" value="TreeGrafter"/>
</dbReference>
<dbReference type="STRING" id="50429.A0A2B4SA80"/>
<keyword evidence="4" id="KW-0813">Transport</keyword>
<dbReference type="InterPro" id="IPR024602">
    <property type="entry name" value="COG_su2_N"/>
</dbReference>
<dbReference type="InterPro" id="IPR009316">
    <property type="entry name" value="COG2"/>
</dbReference>
<dbReference type="GO" id="GO:0017119">
    <property type="term" value="C:Golgi transport complex"/>
    <property type="evidence" value="ECO:0007669"/>
    <property type="project" value="TreeGrafter"/>
</dbReference>
<evidence type="ECO:0000313" key="14">
    <source>
        <dbReference type="Proteomes" id="UP000225706"/>
    </source>
</evidence>
<evidence type="ECO:0000256" key="10">
    <source>
        <dbReference type="SAM" id="MobiDB-lite"/>
    </source>
</evidence>
<evidence type="ECO:0000259" key="12">
    <source>
        <dbReference type="Pfam" id="PF12022"/>
    </source>
</evidence>
<evidence type="ECO:0000256" key="4">
    <source>
        <dbReference type="ARBA" id="ARBA00022448"/>
    </source>
</evidence>
<name>A0A2B4SA80_STYPI</name>
<evidence type="ECO:0000256" key="9">
    <source>
        <dbReference type="SAM" id="Coils"/>
    </source>
</evidence>
<evidence type="ECO:0000256" key="8">
    <source>
        <dbReference type="ARBA" id="ARBA00031344"/>
    </source>
</evidence>
<evidence type="ECO:0000256" key="1">
    <source>
        <dbReference type="ARBA" id="ARBA00004395"/>
    </source>
</evidence>
<feature type="compositionally biased region" description="Polar residues" evidence="10">
    <location>
        <begin position="646"/>
        <end position="656"/>
    </location>
</feature>
<dbReference type="PANTHER" id="PTHR12961:SF0">
    <property type="entry name" value="CONSERVED OLIGOMERIC GOLGI COMPLEX SUBUNIT 2"/>
    <property type="match status" value="1"/>
</dbReference>
<evidence type="ECO:0000256" key="6">
    <source>
        <dbReference type="ARBA" id="ARBA00023034"/>
    </source>
</evidence>
<dbReference type="PANTHER" id="PTHR12961">
    <property type="entry name" value="CONSERVED OLIGOMERIC GOLGI COMPLEX COMPONENT 2"/>
    <property type="match status" value="1"/>
</dbReference>
<accession>A0A2B4SA80</accession>